<dbReference type="AlphaFoldDB" id="A0A699YKE9"/>
<organism evidence="1 2">
    <name type="scientific">Haematococcus lacustris</name>
    <name type="common">Green alga</name>
    <name type="synonym">Haematococcus pluvialis</name>
    <dbReference type="NCBI Taxonomy" id="44745"/>
    <lineage>
        <taxon>Eukaryota</taxon>
        <taxon>Viridiplantae</taxon>
        <taxon>Chlorophyta</taxon>
        <taxon>core chlorophytes</taxon>
        <taxon>Chlorophyceae</taxon>
        <taxon>CS clade</taxon>
        <taxon>Chlamydomonadales</taxon>
        <taxon>Haematococcaceae</taxon>
        <taxon>Haematococcus</taxon>
    </lineage>
</organism>
<reference evidence="1 2" key="1">
    <citation type="submission" date="2020-02" db="EMBL/GenBank/DDBJ databases">
        <title>Draft genome sequence of Haematococcus lacustris strain NIES-144.</title>
        <authorList>
            <person name="Morimoto D."/>
            <person name="Nakagawa S."/>
            <person name="Yoshida T."/>
            <person name="Sawayama S."/>
        </authorList>
    </citation>
    <scope>NUCLEOTIDE SEQUENCE [LARGE SCALE GENOMIC DNA]</scope>
    <source>
        <strain evidence="1 2">NIES-144</strain>
    </source>
</reference>
<gene>
    <name evidence="1" type="ORF">HaLaN_03386</name>
</gene>
<comment type="caution">
    <text evidence="1">The sequence shown here is derived from an EMBL/GenBank/DDBJ whole genome shotgun (WGS) entry which is preliminary data.</text>
</comment>
<sequence>KVLEEGLIALGSHRWADLQLLSDPALSGRTLEEVKAAGTALAQLIEAAPAVCSAALEASAAATATTLSKLMESLTGSREVDKAVKRERTECEDKEREAALKACPAFAQLPPYLAEAAGKTQFLKMLGRAAATAAQSMQDANRLQRLVSEAEAAELSAMAAHL</sequence>
<evidence type="ECO:0000313" key="1">
    <source>
        <dbReference type="EMBL" id="GFH08428.1"/>
    </source>
</evidence>
<evidence type="ECO:0000313" key="2">
    <source>
        <dbReference type="Proteomes" id="UP000485058"/>
    </source>
</evidence>
<dbReference type="EMBL" id="BLLF01000160">
    <property type="protein sequence ID" value="GFH08428.1"/>
    <property type="molecule type" value="Genomic_DNA"/>
</dbReference>
<protein>
    <submittedName>
        <fullName evidence="1">Uncharacterized protein</fullName>
    </submittedName>
</protein>
<feature type="non-terminal residue" evidence="1">
    <location>
        <position position="1"/>
    </location>
</feature>
<keyword evidence="2" id="KW-1185">Reference proteome</keyword>
<proteinExistence type="predicted"/>
<name>A0A699YKE9_HAELA</name>
<feature type="non-terminal residue" evidence="1">
    <location>
        <position position="162"/>
    </location>
</feature>
<accession>A0A699YKE9</accession>
<dbReference type="Proteomes" id="UP000485058">
    <property type="component" value="Unassembled WGS sequence"/>
</dbReference>